<name>A0A0B8PDA1_9VIBR</name>
<accession>A0A0B8PDA1</accession>
<dbReference type="Proteomes" id="UP000031670">
    <property type="component" value="Unassembled WGS sequence"/>
</dbReference>
<reference evidence="1 2" key="2">
    <citation type="submission" date="2015-01" db="EMBL/GenBank/DDBJ databases">
        <authorList>
            <consortium name="NBRP consortium"/>
            <person name="Sawabe T."/>
            <person name="Meirelles P."/>
            <person name="Feng G."/>
            <person name="Sayaka M."/>
            <person name="Hattori M."/>
            <person name="Ohkuma M."/>
        </authorList>
    </citation>
    <scope>NUCLEOTIDE SEQUENCE [LARGE SCALE GENOMIC DNA]</scope>
    <source>
        <strain evidence="1 2">JCM19232</strain>
    </source>
</reference>
<evidence type="ECO:0000313" key="2">
    <source>
        <dbReference type="Proteomes" id="UP000031670"/>
    </source>
</evidence>
<protein>
    <submittedName>
        <fullName evidence="1">Uncharacterized protein</fullName>
    </submittedName>
</protein>
<organism evidence="1 2">
    <name type="scientific">Vibrio ishigakensis</name>
    <dbReference type="NCBI Taxonomy" id="1481914"/>
    <lineage>
        <taxon>Bacteria</taxon>
        <taxon>Pseudomonadati</taxon>
        <taxon>Pseudomonadota</taxon>
        <taxon>Gammaproteobacteria</taxon>
        <taxon>Vibrionales</taxon>
        <taxon>Vibrionaceae</taxon>
        <taxon>Vibrio</taxon>
    </lineage>
</organism>
<sequence length="50" mass="5664">MVLLQNKIPMLAINTELNCYRDFLKTGAECSQVEFSNEAECQTRANKLAL</sequence>
<gene>
    <name evidence="1" type="ORF">JCM19232_4080</name>
</gene>
<reference evidence="1 2" key="1">
    <citation type="submission" date="2015-01" db="EMBL/GenBank/DDBJ databases">
        <title>Vibrio sp. C5 JCM 19232 whole genome shotgun sequence.</title>
        <authorList>
            <person name="Sawabe T."/>
            <person name="Meirelles P."/>
            <person name="Feng G."/>
            <person name="Sayaka M."/>
            <person name="Hattori M."/>
            <person name="Ohkuma M."/>
        </authorList>
    </citation>
    <scope>NUCLEOTIDE SEQUENCE [LARGE SCALE GENOMIC DNA]</scope>
    <source>
        <strain evidence="1 2">JCM19232</strain>
    </source>
</reference>
<proteinExistence type="predicted"/>
<evidence type="ECO:0000313" key="1">
    <source>
        <dbReference type="EMBL" id="GAM61138.1"/>
    </source>
</evidence>
<comment type="caution">
    <text evidence="1">The sequence shown here is derived from an EMBL/GenBank/DDBJ whole genome shotgun (WGS) entry which is preliminary data.</text>
</comment>
<dbReference type="EMBL" id="BBSA01000002">
    <property type="protein sequence ID" value="GAM61138.1"/>
    <property type="molecule type" value="Genomic_DNA"/>
</dbReference>
<dbReference type="AlphaFoldDB" id="A0A0B8PDA1"/>